<feature type="transmembrane region" description="Helical" evidence="1">
    <location>
        <begin position="62"/>
        <end position="83"/>
    </location>
</feature>
<keyword evidence="1" id="KW-0472">Membrane</keyword>
<keyword evidence="2" id="KW-0732">Signal</keyword>
<proteinExistence type="predicted"/>
<feature type="transmembrane region" description="Helical" evidence="1">
    <location>
        <begin position="104"/>
        <end position="122"/>
    </location>
</feature>
<feature type="transmembrane region" description="Helical" evidence="1">
    <location>
        <begin position="134"/>
        <end position="153"/>
    </location>
</feature>
<feature type="signal peptide" evidence="2">
    <location>
        <begin position="1"/>
        <end position="23"/>
    </location>
</feature>
<dbReference type="OrthoDB" id="10264300at2759"/>
<dbReference type="AlphaFoldDB" id="A0A1E7FN09"/>
<dbReference type="EMBL" id="KV784355">
    <property type="protein sequence ID" value="OEU19551.1"/>
    <property type="molecule type" value="Genomic_DNA"/>
</dbReference>
<organism evidence="3 4">
    <name type="scientific">Fragilariopsis cylindrus CCMP1102</name>
    <dbReference type="NCBI Taxonomy" id="635003"/>
    <lineage>
        <taxon>Eukaryota</taxon>
        <taxon>Sar</taxon>
        <taxon>Stramenopiles</taxon>
        <taxon>Ochrophyta</taxon>
        <taxon>Bacillariophyta</taxon>
        <taxon>Bacillariophyceae</taxon>
        <taxon>Bacillariophycidae</taxon>
        <taxon>Bacillariales</taxon>
        <taxon>Bacillariaceae</taxon>
        <taxon>Fragilariopsis</taxon>
    </lineage>
</organism>
<dbReference type="InParanoid" id="A0A1E7FN09"/>
<feature type="chain" id="PRO_5009193342" description="EXPERA domain-containing protein" evidence="2">
    <location>
        <begin position="24"/>
        <end position="182"/>
    </location>
</feature>
<keyword evidence="4" id="KW-1185">Reference proteome</keyword>
<gene>
    <name evidence="3" type="ORF">FRACYDRAFT_235609</name>
</gene>
<sequence>MMPSLLNTIIASLQVLFIFSALTIEKEYCLGPLDPTSNGLLVKQTYDFSIKYNPLFHNRPEWIVSATCIHANYFWIVYSLIFFMAITDGWNKTDNKMYTLLRQVIVPTLLGCKLNAILFYHYMEFTSDTPPPNLIAYFSAEGSYLISIGLVYYKLFTSATTIATATTTVSASSSAASNAKQE</sequence>
<protein>
    <recommendedName>
        <fullName evidence="5">EXPERA domain-containing protein</fullName>
    </recommendedName>
</protein>
<keyword evidence="1" id="KW-0812">Transmembrane</keyword>
<evidence type="ECO:0000256" key="1">
    <source>
        <dbReference type="SAM" id="Phobius"/>
    </source>
</evidence>
<evidence type="ECO:0000313" key="4">
    <source>
        <dbReference type="Proteomes" id="UP000095751"/>
    </source>
</evidence>
<accession>A0A1E7FN09</accession>
<evidence type="ECO:0000256" key="2">
    <source>
        <dbReference type="SAM" id="SignalP"/>
    </source>
</evidence>
<dbReference type="Proteomes" id="UP000095751">
    <property type="component" value="Unassembled WGS sequence"/>
</dbReference>
<dbReference type="KEGG" id="fcy:FRACYDRAFT_235609"/>
<evidence type="ECO:0000313" key="3">
    <source>
        <dbReference type="EMBL" id="OEU19551.1"/>
    </source>
</evidence>
<reference evidence="3 4" key="1">
    <citation type="submission" date="2016-09" db="EMBL/GenBank/DDBJ databases">
        <title>Extensive genetic diversity and differential bi-allelic expression allows diatom success in the polar Southern Ocean.</title>
        <authorList>
            <consortium name="DOE Joint Genome Institute"/>
            <person name="Mock T."/>
            <person name="Otillar R.P."/>
            <person name="Strauss J."/>
            <person name="Dupont C."/>
            <person name="Frickenhaus S."/>
            <person name="Maumus F."/>
            <person name="Mcmullan M."/>
            <person name="Sanges R."/>
            <person name="Schmutz J."/>
            <person name="Toseland A."/>
            <person name="Valas R."/>
            <person name="Veluchamy A."/>
            <person name="Ward B.J."/>
            <person name="Allen A."/>
            <person name="Barry K."/>
            <person name="Falciatore A."/>
            <person name="Ferrante M."/>
            <person name="Fortunato A.E."/>
            <person name="Gloeckner G."/>
            <person name="Gruber A."/>
            <person name="Hipkin R."/>
            <person name="Janech M."/>
            <person name="Kroth P."/>
            <person name="Leese F."/>
            <person name="Lindquist E."/>
            <person name="Lyon B.R."/>
            <person name="Martin J."/>
            <person name="Mayer C."/>
            <person name="Parker M."/>
            <person name="Quesneville H."/>
            <person name="Raymond J."/>
            <person name="Uhlig C."/>
            <person name="Valentin K.U."/>
            <person name="Worden A.Z."/>
            <person name="Armbrust E.V."/>
            <person name="Bowler C."/>
            <person name="Green B."/>
            <person name="Moulton V."/>
            <person name="Van Oosterhout C."/>
            <person name="Grigoriev I."/>
        </authorList>
    </citation>
    <scope>NUCLEOTIDE SEQUENCE [LARGE SCALE GENOMIC DNA]</scope>
    <source>
        <strain evidence="3 4">CCMP1102</strain>
    </source>
</reference>
<keyword evidence="1" id="KW-1133">Transmembrane helix</keyword>
<evidence type="ECO:0008006" key="5">
    <source>
        <dbReference type="Google" id="ProtNLM"/>
    </source>
</evidence>
<name>A0A1E7FN09_9STRA</name>